<name>A0A1J1IM82_9DIPT</name>
<evidence type="ECO:0000313" key="2">
    <source>
        <dbReference type="Proteomes" id="UP000183832"/>
    </source>
</evidence>
<dbReference type="Proteomes" id="UP000183832">
    <property type="component" value="Unassembled WGS sequence"/>
</dbReference>
<dbReference type="AlphaFoldDB" id="A0A1J1IM82"/>
<proteinExistence type="predicted"/>
<keyword evidence="2" id="KW-1185">Reference proteome</keyword>
<evidence type="ECO:0000313" key="1">
    <source>
        <dbReference type="EMBL" id="CRK99577.1"/>
    </source>
</evidence>
<dbReference type="EMBL" id="CVRI01000051">
    <property type="protein sequence ID" value="CRK99577.1"/>
    <property type="molecule type" value="Genomic_DNA"/>
</dbReference>
<protein>
    <submittedName>
        <fullName evidence="1">CLUMA_CG012890, isoform A</fullName>
    </submittedName>
</protein>
<gene>
    <name evidence="1" type="ORF">CLUMA_CG012890</name>
</gene>
<reference evidence="1 2" key="1">
    <citation type="submission" date="2015-04" db="EMBL/GenBank/DDBJ databases">
        <authorList>
            <person name="Syromyatnikov M.Y."/>
            <person name="Popov V.N."/>
        </authorList>
    </citation>
    <scope>NUCLEOTIDE SEQUENCE [LARGE SCALE GENOMIC DNA]</scope>
</reference>
<organism evidence="1 2">
    <name type="scientific">Clunio marinus</name>
    <dbReference type="NCBI Taxonomy" id="568069"/>
    <lineage>
        <taxon>Eukaryota</taxon>
        <taxon>Metazoa</taxon>
        <taxon>Ecdysozoa</taxon>
        <taxon>Arthropoda</taxon>
        <taxon>Hexapoda</taxon>
        <taxon>Insecta</taxon>
        <taxon>Pterygota</taxon>
        <taxon>Neoptera</taxon>
        <taxon>Endopterygota</taxon>
        <taxon>Diptera</taxon>
        <taxon>Nematocera</taxon>
        <taxon>Chironomoidea</taxon>
        <taxon>Chironomidae</taxon>
        <taxon>Clunio</taxon>
    </lineage>
</organism>
<accession>A0A1J1IM82</accession>
<sequence>MTERKTSKGNLTASVISNKKKKEFVTCTQSAYDDIAVKPCHLKRYSTQTTERVLRYFTSTRSMQKKNYMSHQAGIFSHNTVIDRLRKNSTVFTRDKLKLNSVVQKCCPLRSLHSYSDSPRALNRERGECFDFHKNVKFEFNDSYPTKFLYIPM</sequence>